<proteinExistence type="predicted"/>
<organism evidence="1">
    <name type="scientific">marine metagenome</name>
    <dbReference type="NCBI Taxonomy" id="408172"/>
    <lineage>
        <taxon>unclassified sequences</taxon>
        <taxon>metagenomes</taxon>
        <taxon>ecological metagenomes</taxon>
    </lineage>
</organism>
<gene>
    <name evidence="1" type="ORF">METZ01_LOCUS349278</name>
</gene>
<protein>
    <submittedName>
        <fullName evidence="1">Uncharacterized protein</fullName>
    </submittedName>
</protein>
<dbReference type="AlphaFoldDB" id="A0A382RFD8"/>
<evidence type="ECO:0000313" key="1">
    <source>
        <dbReference type="EMBL" id="SVC96424.1"/>
    </source>
</evidence>
<reference evidence="1" key="1">
    <citation type="submission" date="2018-05" db="EMBL/GenBank/DDBJ databases">
        <authorList>
            <person name="Lanie J.A."/>
            <person name="Ng W.-L."/>
            <person name="Kazmierczak K.M."/>
            <person name="Andrzejewski T.M."/>
            <person name="Davidsen T.M."/>
            <person name="Wayne K.J."/>
            <person name="Tettelin H."/>
            <person name="Glass J.I."/>
            <person name="Rusch D."/>
            <person name="Podicherti R."/>
            <person name="Tsui H.-C.T."/>
            <person name="Winkler M.E."/>
        </authorList>
    </citation>
    <scope>NUCLEOTIDE SEQUENCE</scope>
</reference>
<dbReference type="EMBL" id="UINC01121334">
    <property type="protein sequence ID" value="SVC96424.1"/>
    <property type="molecule type" value="Genomic_DNA"/>
</dbReference>
<feature type="non-terminal residue" evidence="1">
    <location>
        <position position="80"/>
    </location>
</feature>
<sequence>MTGFGPHLIDAGCAARFRIVGFRENRWRTEQRKSLIRLQGNDLRSSLDSATNTRRLAEIGIAIALAAVLSLLRVKLPHLL</sequence>
<name>A0A382RFD8_9ZZZZ</name>
<accession>A0A382RFD8</accession>